<reference evidence="2" key="2">
    <citation type="submission" date="2020-05" db="UniProtKB">
        <authorList>
            <consortium name="EnsemblMetazoa"/>
        </authorList>
    </citation>
    <scope>IDENTIFICATION</scope>
    <source>
        <strain evidence="2">ACHKN1017</strain>
    </source>
</reference>
<feature type="region of interest" description="Disordered" evidence="1">
    <location>
        <begin position="65"/>
        <end position="97"/>
    </location>
</feature>
<accession>A0A182KIM4</accession>
<reference evidence="3" key="1">
    <citation type="submission" date="2013-03" db="EMBL/GenBank/DDBJ databases">
        <title>The Genome Sequence of Anopheles christyi ACHKN1017.</title>
        <authorList>
            <consortium name="The Broad Institute Genomics Platform"/>
            <person name="Neafsey D.E."/>
            <person name="Besansky N."/>
            <person name="Walker B."/>
            <person name="Young S.K."/>
            <person name="Zeng Q."/>
            <person name="Gargeya S."/>
            <person name="Fitzgerald M."/>
            <person name="Haas B."/>
            <person name="Abouelleil A."/>
            <person name="Allen A.W."/>
            <person name="Alvarado L."/>
            <person name="Arachchi H.M."/>
            <person name="Berlin A.M."/>
            <person name="Chapman S.B."/>
            <person name="Gainer-Dewar J."/>
            <person name="Goldberg J."/>
            <person name="Griggs A."/>
            <person name="Gujja S."/>
            <person name="Hansen M."/>
            <person name="Howarth C."/>
            <person name="Imamovic A."/>
            <person name="Ireland A."/>
            <person name="Larimer J."/>
            <person name="McCowan C."/>
            <person name="Murphy C."/>
            <person name="Pearson M."/>
            <person name="Poon T.W."/>
            <person name="Priest M."/>
            <person name="Roberts A."/>
            <person name="Saif S."/>
            <person name="Shea T."/>
            <person name="Sisk P."/>
            <person name="Sykes S."/>
            <person name="Wortman J."/>
            <person name="Nusbaum C."/>
            <person name="Birren B."/>
        </authorList>
    </citation>
    <scope>NUCLEOTIDE SEQUENCE [LARGE SCALE GENOMIC DNA]</scope>
    <source>
        <strain evidence="3">ACHKN1017</strain>
    </source>
</reference>
<feature type="compositionally biased region" description="Low complexity" evidence="1">
    <location>
        <begin position="83"/>
        <end position="92"/>
    </location>
</feature>
<evidence type="ECO:0000256" key="1">
    <source>
        <dbReference type="SAM" id="MobiDB-lite"/>
    </source>
</evidence>
<dbReference type="VEuPathDB" id="VectorBase:ACHR014294"/>
<dbReference type="AlphaFoldDB" id="A0A182KIM4"/>
<protein>
    <submittedName>
        <fullName evidence="2">Uncharacterized protein</fullName>
    </submittedName>
</protein>
<dbReference type="EnsemblMetazoa" id="ACHR014294-RA">
    <property type="protein sequence ID" value="ACHR014294-PA"/>
    <property type="gene ID" value="ACHR014294"/>
</dbReference>
<proteinExistence type="predicted"/>
<keyword evidence="3" id="KW-1185">Reference proteome</keyword>
<organism evidence="2 3">
    <name type="scientific">Anopheles christyi</name>
    <dbReference type="NCBI Taxonomy" id="43041"/>
    <lineage>
        <taxon>Eukaryota</taxon>
        <taxon>Metazoa</taxon>
        <taxon>Ecdysozoa</taxon>
        <taxon>Arthropoda</taxon>
        <taxon>Hexapoda</taxon>
        <taxon>Insecta</taxon>
        <taxon>Pterygota</taxon>
        <taxon>Neoptera</taxon>
        <taxon>Endopterygota</taxon>
        <taxon>Diptera</taxon>
        <taxon>Nematocera</taxon>
        <taxon>Culicoidea</taxon>
        <taxon>Culicidae</taxon>
        <taxon>Anophelinae</taxon>
        <taxon>Anopheles</taxon>
    </lineage>
</organism>
<sequence>MASVEVLKQLDVPKGCWCGRNGWSKCWCGSPAPDGTDVRVAFAGAAVVAPVSAFRTDRQHCLPPMIDSGDAEMEPLPSRSFRRCSNSSRTSSNGCDRTKLLAAGQPLSRTVPSQCRSAR</sequence>
<dbReference type="Proteomes" id="UP000075881">
    <property type="component" value="Unassembled WGS sequence"/>
</dbReference>
<evidence type="ECO:0000313" key="2">
    <source>
        <dbReference type="EnsemblMetazoa" id="ACHR014294-PA"/>
    </source>
</evidence>
<evidence type="ECO:0000313" key="3">
    <source>
        <dbReference type="Proteomes" id="UP000075881"/>
    </source>
</evidence>
<name>A0A182KIM4_9DIPT</name>